<dbReference type="RefSeq" id="WP_179518157.1">
    <property type="nucleotide sequence ID" value="NZ_JACCAC010000001.1"/>
</dbReference>
<reference evidence="3 4" key="1">
    <citation type="submission" date="2020-07" db="EMBL/GenBank/DDBJ databases">
        <title>Sequencing the genomes of 1000 actinobacteria strains.</title>
        <authorList>
            <person name="Klenk H.-P."/>
        </authorList>
    </citation>
    <scope>NUCLEOTIDE SEQUENCE [LARGE SCALE GENOMIC DNA]</scope>
    <source>
        <strain evidence="3 4">DSM 24552</strain>
    </source>
</reference>
<evidence type="ECO:0000313" key="4">
    <source>
        <dbReference type="Proteomes" id="UP000544110"/>
    </source>
</evidence>
<dbReference type="AlphaFoldDB" id="A0A7Y9UMU4"/>
<dbReference type="InterPro" id="IPR036641">
    <property type="entry name" value="HPT_dom_sf"/>
</dbReference>
<name>A0A7Y9UMU4_9ACTN</name>
<evidence type="ECO:0000313" key="3">
    <source>
        <dbReference type="EMBL" id="NYG55766.1"/>
    </source>
</evidence>
<proteinExistence type="predicted"/>
<evidence type="ECO:0000259" key="2">
    <source>
        <dbReference type="PROSITE" id="PS50894"/>
    </source>
</evidence>
<dbReference type="GO" id="GO:0000160">
    <property type="term" value="P:phosphorelay signal transduction system"/>
    <property type="evidence" value="ECO:0007669"/>
    <property type="project" value="InterPro"/>
</dbReference>
<dbReference type="Gene3D" id="1.20.120.160">
    <property type="entry name" value="HPT domain"/>
    <property type="match status" value="1"/>
</dbReference>
<comment type="caution">
    <text evidence="1">Lacks conserved residue(s) required for the propagation of feature annotation.</text>
</comment>
<keyword evidence="4" id="KW-1185">Reference proteome</keyword>
<evidence type="ECO:0000256" key="1">
    <source>
        <dbReference type="PROSITE-ProRule" id="PRU00110"/>
    </source>
</evidence>
<organism evidence="3 4">
    <name type="scientific">Nocardioides perillae</name>
    <dbReference type="NCBI Taxonomy" id="1119534"/>
    <lineage>
        <taxon>Bacteria</taxon>
        <taxon>Bacillati</taxon>
        <taxon>Actinomycetota</taxon>
        <taxon>Actinomycetes</taxon>
        <taxon>Propionibacteriales</taxon>
        <taxon>Nocardioidaceae</taxon>
        <taxon>Nocardioides</taxon>
    </lineage>
</organism>
<protein>
    <submittedName>
        <fullName evidence="3">HPt (Histidine-containing phosphotransfer) domain-containing protein</fullName>
    </submittedName>
</protein>
<dbReference type="EMBL" id="JACCAC010000001">
    <property type="protein sequence ID" value="NYG55766.1"/>
    <property type="molecule type" value="Genomic_DNA"/>
</dbReference>
<comment type="caution">
    <text evidence="3">The sequence shown here is derived from an EMBL/GenBank/DDBJ whole genome shotgun (WGS) entry which is preliminary data.</text>
</comment>
<dbReference type="InterPro" id="IPR008207">
    <property type="entry name" value="Sig_transdc_His_kin_Hpt_dom"/>
</dbReference>
<feature type="domain" description="HPt" evidence="2">
    <location>
        <begin position="33"/>
        <end position="119"/>
    </location>
</feature>
<sequence length="135" mass="14197">MTEALVTHDAPEVHVPALIACTVDPSALVREHGTAYARDLVANVAGSLEARVAVVRRALGAGDRRLAAFSARSLKSVAEVVGAPRLAQVAAHVEHTGLLVDLHVLEAVAAGAREAMDAWLAETAEVLRPYQPSYC</sequence>
<dbReference type="SUPFAM" id="SSF47226">
    <property type="entry name" value="Histidine-containing phosphotransfer domain, HPT domain"/>
    <property type="match status" value="1"/>
</dbReference>
<dbReference type="Proteomes" id="UP000544110">
    <property type="component" value="Unassembled WGS sequence"/>
</dbReference>
<gene>
    <name evidence="3" type="ORF">BJ989_002070</name>
</gene>
<dbReference type="PROSITE" id="PS50894">
    <property type="entry name" value="HPT"/>
    <property type="match status" value="1"/>
</dbReference>
<accession>A0A7Y9UMU4</accession>